<comment type="similarity">
    <text evidence="1">Belongs to the WXG100 family.</text>
</comment>
<protein>
    <recommendedName>
        <fullName evidence="1">ESAT-6-like protein</fullName>
    </recommendedName>
</protein>
<dbReference type="InterPro" id="IPR036689">
    <property type="entry name" value="ESAT-6-like_sf"/>
</dbReference>
<name>A0ABN6TYJ7_9NOCA</name>
<evidence type="ECO:0000313" key="2">
    <source>
        <dbReference type="EMBL" id="BDT98019.1"/>
    </source>
</evidence>
<dbReference type="SUPFAM" id="SSF140453">
    <property type="entry name" value="EsxAB dimer-like"/>
    <property type="match status" value="1"/>
</dbReference>
<evidence type="ECO:0000313" key="3">
    <source>
        <dbReference type="Proteomes" id="UP001317870"/>
    </source>
</evidence>
<evidence type="ECO:0000256" key="1">
    <source>
        <dbReference type="RuleBase" id="RU362001"/>
    </source>
</evidence>
<organism evidence="2 3">
    <name type="scientific">Nocardia sputorum</name>
    <dbReference type="NCBI Taxonomy" id="2984338"/>
    <lineage>
        <taxon>Bacteria</taxon>
        <taxon>Bacillati</taxon>
        <taxon>Actinomycetota</taxon>
        <taxon>Actinomycetes</taxon>
        <taxon>Mycobacteriales</taxon>
        <taxon>Nocardiaceae</taxon>
        <taxon>Nocardia</taxon>
    </lineage>
</organism>
<dbReference type="Gene3D" id="1.10.287.1060">
    <property type="entry name" value="ESAT-6-like"/>
    <property type="match status" value="1"/>
</dbReference>
<dbReference type="Pfam" id="PF06013">
    <property type="entry name" value="WXG100"/>
    <property type="match status" value="1"/>
</dbReference>
<dbReference type="Proteomes" id="UP001317870">
    <property type="component" value="Chromosome"/>
</dbReference>
<dbReference type="InterPro" id="IPR010310">
    <property type="entry name" value="T7SS_ESAT-6-like"/>
</dbReference>
<dbReference type="NCBIfam" id="TIGR03930">
    <property type="entry name" value="WXG100_ESAT6"/>
    <property type="match status" value="1"/>
</dbReference>
<proteinExistence type="inferred from homology"/>
<reference evidence="2 3" key="1">
    <citation type="submission" date="2022-11" db="EMBL/GenBank/DDBJ databases">
        <title>Genome Sequencing of Nocardia sp. ON39_IFM12276 and assembly.</title>
        <authorList>
            <person name="Shimojima M."/>
            <person name="Toyokawa M."/>
            <person name="Uesaka K."/>
        </authorList>
    </citation>
    <scope>NUCLEOTIDE SEQUENCE [LARGE SCALE GENOMIC DNA]</scope>
    <source>
        <strain evidence="2 3">IFM 12276</strain>
    </source>
</reference>
<dbReference type="RefSeq" id="WP_281877989.1">
    <property type="nucleotide sequence ID" value="NZ_AP026978.1"/>
</dbReference>
<gene>
    <name evidence="2" type="ORF">IFM12276_10480</name>
</gene>
<dbReference type="EMBL" id="AP026978">
    <property type="protein sequence ID" value="BDT98019.1"/>
    <property type="molecule type" value="Genomic_DNA"/>
</dbReference>
<keyword evidence="3" id="KW-1185">Reference proteome</keyword>
<accession>A0ABN6TYJ7</accession>
<sequence>MDNTQPFPVKLAELEQIKSRLDAFVGFLSDSISGLQQRIDHVQQNWNGAAAEAQADAFRQWMTGATDVSEGITAMKQAAADAHDRYSSAAATNLRMLGRG</sequence>